<dbReference type="EC" id="6.3.3.3" evidence="8"/>
<comment type="similarity">
    <text evidence="8">Belongs to the dethiobiotin synthetase family.</text>
</comment>
<accession>A0A640W9S5</accession>
<evidence type="ECO:0000256" key="3">
    <source>
        <dbReference type="ARBA" id="ARBA00022723"/>
    </source>
</evidence>
<comment type="caution">
    <text evidence="8">Lacks conserved residue(s) required for the propagation of feature annotation.</text>
</comment>
<evidence type="ECO:0000256" key="7">
    <source>
        <dbReference type="ARBA" id="ARBA00022842"/>
    </source>
</evidence>
<feature type="active site" evidence="8">
    <location>
        <position position="37"/>
    </location>
</feature>
<name>A0A640W9S5_9GAMM</name>
<gene>
    <name evidence="8 9" type="primary">bioD</name>
    <name evidence="9" type="ORF">F0A16_19635</name>
</gene>
<feature type="binding site" evidence="8">
    <location>
        <position position="16"/>
    </location>
    <ligand>
        <name>Mg(2+)</name>
        <dbReference type="ChEBI" id="CHEBI:18420"/>
    </ligand>
</feature>
<dbReference type="FunFam" id="3.40.50.300:FF:000292">
    <property type="entry name" value="ATP-dependent dethiobiotin synthetase BioD"/>
    <property type="match status" value="1"/>
</dbReference>
<dbReference type="GO" id="GO:0000287">
    <property type="term" value="F:magnesium ion binding"/>
    <property type="evidence" value="ECO:0007669"/>
    <property type="project" value="UniProtKB-UniRule"/>
</dbReference>
<keyword evidence="10" id="KW-1185">Reference proteome</keyword>
<dbReference type="HAMAP" id="MF_00336">
    <property type="entry name" value="BioD"/>
    <property type="match status" value="1"/>
</dbReference>
<sequence>MNAYFVTGTDTDAGKTVIATGLMAAARRRGLAVAGGKPVASGCEPSPQGLRNADALAIQTQCHPALPYEVINPFAFEPAIAPHIAAREAGVALSLSSLKIPMRSLLAHGADFTLIEGAGGWRVPLNDKESLSDLAIELALPVVLVVGVRLGAINHARLTLEAIHRDGVRVAGWVANVVDPELPRRQQNLDSLVEWLSEQGGAPCLGTVPWLEKAPWLQAPSAERVADFLDVEPLLTTTAETENPNPGFIE</sequence>
<comment type="subunit">
    <text evidence="8">Homodimer.</text>
</comment>
<evidence type="ECO:0000313" key="10">
    <source>
        <dbReference type="Proteomes" id="UP000466024"/>
    </source>
</evidence>
<keyword evidence="6 8" id="KW-0067">ATP-binding</keyword>
<dbReference type="GO" id="GO:0042803">
    <property type="term" value="F:protein homodimerization activity"/>
    <property type="evidence" value="ECO:0007669"/>
    <property type="project" value="UniProtKB-ARBA"/>
</dbReference>
<dbReference type="GO" id="GO:0005524">
    <property type="term" value="F:ATP binding"/>
    <property type="evidence" value="ECO:0007669"/>
    <property type="project" value="UniProtKB-UniRule"/>
</dbReference>
<dbReference type="Proteomes" id="UP000466024">
    <property type="component" value="Unassembled WGS sequence"/>
</dbReference>
<comment type="cofactor">
    <cofactor evidence="8">
        <name>Mg(2+)</name>
        <dbReference type="ChEBI" id="CHEBI:18420"/>
    </cofactor>
</comment>
<keyword evidence="1 8" id="KW-0963">Cytoplasm</keyword>
<keyword evidence="5 8" id="KW-0093">Biotin biosynthesis</keyword>
<dbReference type="RefSeq" id="WP_149437424.1">
    <property type="nucleotide sequence ID" value="NZ_VTPX01000017.1"/>
</dbReference>
<comment type="catalytic activity">
    <reaction evidence="8">
        <text>(7R,8S)-7,8-diammoniononanoate + CO2 + ATP = (4R,5S)-dethiobiotin + ADP + phosphate + 3 H(+)</text>
        <dbReference type="Rhea" id="RHEA:15805"/>
        <dbReference type="ChEBI" id="CHEBI:15378"/>
        <dbReference type="ChEBI" id="CHEBI:16526"/>
        <dbReference type="ChEBI" id="CHEBI:30616"/>
        <dbReference type="ChEBI" id="CHEBI:43474"/>
        <dbReference type="ChEBI" id="CHEBI:149469"/>
        <dbReference type="ChEBI" id="CHEBI:149473"/>
        <dbReference type="ChEBI" id="CHEBI:456216"/>
        <dbReference type="EC" id="6.3.3.3"/>
    </reaction>
</comment>
<feature type="binding site" evidence="8">
    <location>
        <begin position="116"/>
        <end position="119"/>
    </location>
    <ligand>
        <name>ATP</name>
        <dbReference type="ChEBI" id="CHEBI:30616"/>
    </ligand>
</feature>
<dbReference type="InterPro" id="IPR004472">
    <property type="entry name" value="DTB_synth_BioD"/>
</dbReference>
<comment type="caution">
    <text evidence="9">The sequence shown here is derived from an EMBL/GenBank/DDBJ whole genome shotgun (WGS) entry which is preliminary data.</text>
</comment>
<dbReference type="PANTHER" id="PTHR43210:SF5">
    <property type="entry name" value="DETHIOBIOTIN SYNTHETASE"/>
    <property type="match status" value="1"/>
</dbReference>
<dbReference type="GO" id="GO:0009102">
    <property type="term" value="P:biotin biosynthetic process"/>
    <property type="evidence" value="ECO:0007669"/>
    <property type="project" value="UniProtKB-UniRule"/>
</dbReference>
<keyword evidence="4 8" id="KW-0547">Nucleotide-binding</keyword>
<keyword evidence="2 8" id="KW-0436">Ligase</keyword>
<feature type="binding site" evidence="8">
    <location>
        <position position="41"/>
    </location>
    <ligand>
        <name>substrate</name>
    </ligand>
</feature>
<dbReference type="InterPro" id="IPR027417">
    <property type="entry name" value="P-loop_NTPase"/>
</dbReference>
<dbReference type="AlphaFoldDB" id="A0A640W9S5"/>
<evidence type="ECO:0000256" key="1">
    <source>
        <dbReference type="ARBA" id="ARBA00022490"/>
    </source>
</evidence>
<dbReference type="UniPathway" id="UPA00078">
    <property type="reaction ID" value="UER00161"/>
</dbReference>
<feature type="binding site" evidence="8">
    <location>
        <position position="116"/>
    </location>
    <ligand>
        <name>Mg(2+)</name>
        <dbReference type="ChEBI" id="CHEBI:18420"/>
    </ligand>
</feature>
<evidence type="ECO:0000256" key="2">
    <source>
        <dbReference type="ARBA" id="ARBA00022598"/>
    </source>
</evidence>
<feature type="binding site" evidence="8">
    <location>
        <begin position="209"/>
        <end position="211"/>
    </location>
    <ligand>
        <name>ATP</name>
        <dbReference type="ChEBI" id="CHEBI:30616"/>
    </ligand>
</feature>
<feature type="binding site" evidence="8">
    <location>
        <position position="54"/>
    </location>
    <ligand>
        <name>ATP</name>
        <dbReference type="ChEBI" id="CHEBI:30616"/>
    </ligand>
</feature>
<evidence type="ECO:0000256" key="5">
    <source>
        <dbReference type="ARBA" id="ARBA00022756"/>
    </source>
</evidence>
<evidence type="ECO:0000256" key="6">
    <source>
        <dbReference type="ARBA" id="ARBA00022840"/>
    </source>
</evidence>
<proteinExistence type="inferred from homology"/>
<dbReference type="SUPFAM" id="SSF52540">
    <property type="entry name" value="P-loop containing nucleoside triphosphate hydrolases"/>
    <property type="match status" value="1"/>
</dbReference>
<dbReference type="NCBIfam" id="TIGR00347">
    <property type="entry name" value="bioD"/>
    <property type="match status" value="1"/>
</dbReference>
<reference evidence="9 10" key="1">
    <citation type="submission" date="2019-08" db="EMBL/GenBank/DDBJ databases">
        <title>Bioinformatics analysis of the strain L3 and L5.</title>
        <authorList>
            <person name="Li X."/>
        </authorList>
    </citation>
    <scope>NUCLEOTIDE SEQUENCE [LARGE SCALE GENOMIC DNA]</scope>
    <source>
        <strain evidence="9 10">L3</strain>
    </source>
</reference>
<evidence type="ECO:0000313" key="9">
    <source>
        <dbReference type="EMBL" id="KAA0015780.1"/>
    </source>
</evidence>
<dbReference type="EMBL" id="VTPX01000017">
    <property type="protein sequence ID" value="KAA0015780.1"/>
    <property type="molecule type" value="Genomic_DNA"/>
</dbReference>
<comment type="subcellular location">
    <subcellularLocation>
        <location evidence="8">Cytoplasm</location>
    </subcellularLocation>
</comment>
<comment type="pathway">
    <text evidence="8">Cofactor biosynthesis; biotin biosynthesis; biotin from 7,8-diaminononanoate: step 1/2.</text>
</comment>
<dbReference type="PANTHER" id="PTHR43210">
    <property type="entry name" value="DETHIOBIOTIN SYNTHETASE"/>
    <property type="match status" value="1"/>
</dbReference>
<organism evidence="9 10">
    <name type="scientific">Salinicola corii</name>
    <dbReference type="NCBI Taxonomy" id="2606937"/>
    <lineage>
        <taxon>Bacteria</taxon>
        <taxon>Pseudomonadati</taxon>
        <taxon>Pseudomonadota</taxon>
        <taxon>Gammaproteobacteria</taxon>
        <taxon>Oceanospirillales</taxon>
        <taxon>Halomonadaceae</taxon>
        <taxon>Salinicola</taxon>
    </lineage>
</organism>
<evidence type="ECO:0000256" key="8">
    <source>
        <dbReference type="HAMAP-Rule" id="MF_00336"/>
    </source>
</evidence>
<comment type="function">
    <text evidence="8">Catalyzes a mechanistically unusual reaction, the ATP-dependent insertion of CO2 between the N7 and N8 nitrogen atoms of 7,8-diaminopelargonic acid (DAPA, also called 7,8-diammoniononanoate) to form a ureido ring.</text>
</comment>
<dbReference type="CDD" id="cd03109">
    <property type="entry name" value="DTBS"/>
    <property type="match status" value="1"/>
</dbReference>
<dbReference type="Pfam" id="PF13500">
    <property type="entry name" value="AAA_26"/>
    <property type="match status" value="1"/>
</dbReference>
<protein>
    <recommendedName>
        <fullName evidence="8">ATP-dependent dethiobiotin synthetase BioD</fullName>
        <ecNumber evidence="8">6.3.3.3</ecNumber>
    </recommendedName>
    <alternativeName>
        <fullName evidence="8">DTB synthetase</fullName>
        <shortName evidence="8">DTBS</shortName>
    </alternativeName>
    <alternativeName>
        <fullName evidence="8">Dethiobiotin synthase</fullName>
    </alternativeName>
</protein>
<dbReference type="Gene3D" id="3.40.50.300">
    <property type="entry name" value="P-loop containing nucleotide triphosphate hydrolases"/>
    <property type="match status" value="1"/>
</dbReference>
<evidence type="ECO:0000256" key="4">
    <source>
        <dbReference type="ARBA" id="ARBA00022741"/>
    </source>
</evidence>
<keyword evidence="3 8" id="KW-0479">Metal-binding</keyword>
<keyword evidence="7 8" id="KW-0460">Magnesium</keyword>
<feature type="binding site" evidence="8">
    <location>
        <position position="54"/>
    </location>
    <ligand>
        <name>Mg(2+)</name>
        <dbReference type="ChEBI" id="CHEBI:18420"/>
    </ligand>
</feature>
<feature type="binding site" evidence="8">
    <location>
        <begin position="12"/>
        <end position="17"/>
    </location>
    <ligand>
        <name>ATP</name>
        <dbReference type="ChEBI" id="CHEBI:30616"/>
    </ligand>
</feature>
<dbReference type="GO" id="GO:0005829">
    <property type="term" value="C:cytosol"/>
    <property type="evidence" value="ECO:0007669"/>
    <property type="project" value="TreeGrafter"/>
</dbReference>
<dbReference type="GO" id="GO:0004141">
    <property type="term" value="F:dethiobiotin synthase activity"/>
    <property type="evidence" value="ECO:0007669"/>
    <property type="project" value="UniProtKB-UniRule"/>
</dbReference>
<dbReference type="PIRSF" id="PIRSF006755">
    <property type="entry name" value="DTB_synth"/>
    <property type="match status" value="1"/>
</dbReference>